<evidence type="ECO:0000259" key="5">
    <source>
        <dbReference type="PROSITE" id="PS01180"/>
    </source>
</evidence>
<feature type="domain" description="CUB" evidence="5">
    <location>
        <begin position="390"/>
        <end position="500"/>
    </location>
</feature>
<dbReference type="SMART" id="SM00042">
    <property type="entry name" value="CUB"/>
    <property type="match status" value="4"/>
</dbReference>
<keyword evidence="1" id="KW-0677">Repeat</keyword>
<proteinExistence type="evidence at transcript level"/>
<keyword evidence="2" id="KW-1015">Disulfide bond</keyword>
<comment type="caution">
    <text evidence="3">Lacks conserved residue(s) required for the propagation of feature annotation.</text>
</comment>
<accession>A0A6F9DBM2</accession>
<dbReference type="InterPro" id="IPR035914">
    <property type="entry name" value="Sperma_CUB_dom_sf"/>
</dbReference>
<protein>
    <submittedName>
        <fullName evidence="6">Deleted in malignant brain tumors 1 protein-like</fullName>
    </submittedName>
</protein>
<feature type="chain" id="PRO_5026055116" evidence="4">
    <location>
        <begin position="17"/>
        <end position="517"/>
    </location>
</feature>
<evidence type="ECO:0000256" key="1">
    <source>
        <dbReference type="ARBA" id="ARBA00022737"/>
    </source>
</evidence>
<keyword evidence="4" id="KW-0732">Signal</keyword>
<dbReference type="PANTHER" id="PTHR24251">
    <property type="entry name" value="OVOCHYMASE-RELATED"/>
    <property type="match status" value="1"/>
</dbReference>
<sequence>MRSLVIFIALVSYISAERIRRESGATVQEFLAETKSQDFGTKNHPQPYEDNTDCSWLIRGPPGQKVRVNFESIHTERCCDYITIYDGNSEDSPILATLRGNLPAAASFVSTFQDFYISFHSDDSVSAPGFNASFSLVSSEDFELEADDEAKNLTSQNFPDDYPNDSSRCWTIIAPEGQQVRLFFHHFSTELCCDHLALYDMTETPTFVSLLKGTYRRRMRPYFSKSGSFLLCFSSDEKGPMSGFRATYRATSLLPPPRRTLPNLLGPCGGNLTVPEDGHAEFRSPTIWRYYPNGLECSWIVRAPKPEQKIRLWFPYIHTEECCDWIIVRDGENSDSPKMATVSGSPFAFHPYTSSGDVIRVDFRSDHVNVGRGFRAIYELQKEIIQPQECGENLTAVASPQYFSSSNWPNGPYGNNESCVWIIRAPAGRKVAVTLLGVLTEPQFDSIKILNGAEPMSRRIVELRGRFYIRYSALGDVLRVEFNTDASGRAGGFRAVYRSVADRQELINILGYRVQSK</sequence>
<dbReference type="Gene3D" id="2.60.120.290">
    <property type="entry name" value="Spermadhesin, CUB domain"/>
    <property type="match status" value="4"/>
</dbReference>
<dbReference type="AlphaFoldDB" id="A0A6F9DBM2"/>
<evidence type="ECO:0000256" key="2">
    <source>
        <dbReference type="ARBA" id="ARBA00023157"/>
    </source>
</evidence>
<feature type="domain" description="CUB" evidence="5">
    <location>
        <begin position="138"/>
        <end position="251"/>
    </location>
</feature>
<organism evidence="6">
    <name type="scientific">Phallusia mammillata</name>
    <dbReference type="NCBI Taxonomy" id="59560"/>
    <lineage>
        <taxon>Eukaryota</taxon>
        <taxon>Metazoa</taxon>
        <taxon>Chordata</taxon>
        <taxon>Tunicata</taxon>
        <taxon>Ascidiacea</taxon>
        <taxon>Phlebobranchia</taxon>
        <taxon>Ascidiidae</taxon>
        <taxon>Phallusia</taxon>
    </lineage>
</organism>
<feature type="signal peptide" evidence="4">
    <location>
        <begin position="1"/>
        <end position="16"/>
    </location>
</feature>
<feature type="domain" description="CUB" evidence="5">
    <location>
        <begin position="23"/>
        <end position="137"/>
    </location>
</feature>
<dbReference type="PROSITE" id="PS01180">
    <property type="entry name" value="CUB"/>
    <property type="match status" value="4"/>
</dbReference>
<evidence type="ECO:0000256" key="3">
    <source>
        <dbReference type="PROSITE-ProRule" id="PRU00059"/>
    </source>
</evidence>
<dbReference type="EMBL" id="LR784548">
    <property type="protein sequence ID" value="CAB3238359.1"/>
    <property type="molecule type" value="mRNA"/>
</dbReference>
<gene>
    <name evidence="6" type="primary">Dmbt1</name>
</gene>
<name>A0A6F9DBM2_9ASCI</name>
<dbReference type="SUPFAM" id="SSF49854">
    <property type="entry name" value="Spermadhesin, CUB domain"/>
    <property type="match status" value="4"/>
</dbReference>
<dbReference type="Pfam" id="PF00431">
    <property type="entry name" value="CUB"/>
    <property type="match status" value="4"/>
</dbReference>
<feature type="domain" description="CUB" evidence="5">
    <location>
        <begin position="268"/>
        <end position="381"/>
    </location>
</feature>
<evidence type="ECO:0000256" key="4">
    <source>
        <dbReference type="SAM" id="SignalP"/>
    </source>
</evidence>
<reference evidence="6" key="1">
    <citation type="submission" date="2020-04" db="EMBL/GenBank/DDBJ databases">
        <authorList>
            <person name="Neveu A P."/>
        </authorList>
    </citation>
    <scope>NUCLEOTIDE SEQUENCE</scope>
    <source>
        <tissue evidence="6">Whole embryo</tissue>
    </source>
</reference>
<dbReference type="InterPro" id="IPR000859">
    <property type="entry name" value="CUB_dom"/>
</dbReference>
<evidence type="ECO:0000313" key="6">
    <source>
        <dbReference type="EMBL" id="CAB3238359.1"/>
    </source>
</evidence>
<dbReference type="CDD" id="cd00041">
    <property type="entry name" value="CUB"/>
    <property type="match status" value="4"/>
</dbReference>